<keyword evidence="4" id="KW-0378">Hydrolase</keyword>
<evidence type="ECO:0000313" key="8">
    <source>
        <dbReference type="Proteomes" id="UP001201262"/>
    </source>
</evidence>
<dbReference type="EMBL" id="JAJTJA010000009">
    <property type="protein sequence ID" value="KAH8693603.1"/>
    <property type="molecule type" value="Genomic_DNA"/>
</dbReference>
<dbReference type="AlphaFoldDB" id="A0AAD4KP45"/>
<dbReference type="RefSeq" id="XP_046069273.1">
    <property type="nucleotide sequence ID" value="XM_046221889.1"/>
</dbReference>
<organism evidence="7 8">
    <name type="scientific">Talaromyces proteolyticus</name>
    <dbReference type="NCBI Taxonomy" id="1131652"/>
    <lineage>
        <taxon>Eukaryota</taxon>
        <taxon>Fungi</taxon>
        <taxon>Dikarya</taxon>
        <taxon>Ascomycota</taxon>
        <taxon>Pezizomycotina</taxon>
        <taxon>Eurotiomycetes</taxon>
        <taxon>Eurotiomycetidae</taxon>
        <taxon>Eurotiales</taxon>
        <taxon>Trichocomaceae</taxon>
        <taxon>Talaromyces</taxon>
        <taxon>Talaromyces sect. Bacilispori</taxon>
    </lineage>
</organism>
<evidence type="ECO:0000256" key="2">
    <source>
        <dbReference type="ARBA" id="ARBA00007806"/>
    </source>
</evidence>
<evidence type="ECO:0000256" key="1">
    <source>
        <dbReference type="ARBA" id="ARBA00001657"/>
    </source>
</evidence>
<feature type="domain" description="Glycosyl hydrolase family 31 C-terminal" evidence="6">
    <location>
        <begin position="506"/>
        <end position="597"/>
    </location>
</feature>
<dbReference type="EC" id="3.2.1.20" evidence="3"/>
<dbReference type="PANTHER" id="PTHR22762">
    <property type="entry name" value="ALPHA-GLUCOSIDASE"/>
    <property type="match status" value="1"/>
</dbReference>
<sequence>MMTLPTNATSPIADHRAIVSGPSYRFTILTDRLIRYEWALDGQFEDRASTFAINRHFPVPKFHVIDDNDLEIITDNFHLTYNKKRFSSTGLVVYFNFRHTEWGAPWRYGVSAELNLGGTARTLDLCNGRCDMGEGIMSRAGYATLDDSSSMLFDGDFVAGRRSGDRVDGYLFCYGHDYKAAIKAFYAVSGKQPTLPRYALGNWWSRYYAYHQYEYIQLMDKFRAHDIPMSVAVVDMDWHMVSEECVPHSGWTGYTWNKNLFPDPENFRRDLHQRNLKITLNDHPHNGIHSHEDSYEEMALALGHSTDQKKPILFEPTDVNFMKAYLEILHRKLEKTACDFWWIDWQQGPYSKVPGLDPLWLLNHFHYLDHGRDGNTTPLIFSRYAGPGSHRYPVGFSGDTLVTWDSLAFQPEFTATASNIGYGWWSHDIGGHLFGCRDDELVTRWVQLGVFSPIFRLHSSNSKWMSKEPWLYRAEFQGVMTAFMKLRHRLVPFLYTQSIVCSIKDEPLVQPMYWGYPEIDQAYSFPNQYIFGSELLVAPIVKSRDRITNLAAVKAWLPPGRRYVDIFTGIVYDADRGNTFYRRIEEYPVLAREGTIITMDANSAPLNGCLNPDIFEFVIVVGHDAQCTVLEDMGDDVLEKMPERGHQRKAVVNFEQAQGTLNAKLVNRPSKFRFLSVLSIPNNLKVYNYKGVDWTQYAKVTVEIDCQFPGLLVECPFISEDSGSITIELGTNPQLDVIDPIARIERLIVDYQCEFEVKDRMWNIVTARKQSPLNTVIGSLMSLGYDEGIVGPVIELLLADARPYSQFDSTALPSN</sequence>
<proteinExistence type="inferred from homology"/>
<dbReference type="GO" id="GO:0006491">
    <property type="term" value="P:N-glycan processing"/>
    <property type="evidence" value="ECO:0007669"/>
    <property type="project" value="TreeGrafter"/>
</dbReference>
<comment type="caution">
    <text evidence="7">The sequence shown here is derived from an EMBL/GenBank/DDBJ whole genome shotgun (WGS) entry which is preliminary data.</text>
</comment>
<dbReference type="InterPro" id="IPR000322">
    <property type="entry name" value="Glyco_hydro_31_TIM"/>
</dbReference>
<dbReference type="GO" id="GO:0004558">
    <property type="term" value="F:alpha-1,4-glucosidase activity"/>
    <property type="evidence" value="ECO:0007669"/>
    <property type="project" value="UniProtKB-EC"/>
</dbReference>
<dbReference type="Proteomes" id="UP001201262">
    <property type="component" value="Unassembled WGS sequence"/>
</dbReference>
<comment type="catalytic activity">
    <reaction evidence="1">
        <text>Hydrolysis of terminal, non-reducing (1-&gt;4)-linked alpha-D-glucose residues with release of alpha-D-glucose.</text>
        <dbReference type="EC" id="3.2.1.20"/>
    </reaction>
</comment>
<dbReference type="SUPFAM" id="SSF51445">
    <property type="entry name" value="(Trans)glycosidases"/>
    <property type="match status" value="1"/>
</dbReference>
<dbReference type="SUPFAM" id="SSF51011">
    <property type="entry name" value="Glycosyl hydrolase domain"/>
    <property type="match status" value="1"/>
</dbReference>
<evidence type="ECO:0000259" key="6">
    <source>
        <dbReference type="Pfam" id="PF21365"/>
    </source>
</evidence>
<feature type="domain" description="Glycoside hydrolase family 31 TIM barrel" evidence="5">
    <location>
        <begin position="193"/>
        <end position="497"/>
    </location>
</feature>
<evidence type="ECO:0000256" key="4">
    <source>
        <dbReference type="RuleBase" id="RU361185"/>
    </source>
</evidence>
<keyword evidence="8" id="KW-1185">Reference proteome</keyword>
<reference evidence="7" key="1">
    <citation type="submission" date="2021-12" db="EMBL/GenBank/DDBJ databases">
        <title>Convergent genome expansion in fungi linked to evolution of root-endophyte symbiosis.</title>
        <authorList>
            <consortium name="DOE Joint Genome Institute"/>
            <person name="Ke Y.-H."/>
            <person name="Bonito G."/>
            <person name="Liao H.-L."/>
            <person name="Looney B."/>
            <person name="Rojas-Flechas A."/>
            <person name="Nash J."/>
            <person name="Hameed K."/>
            <person name="Schadt C."/>
            <person name="Martin F."/>
            <person name="Crous P.W."/>
            <person name="Miettinen O."/>
            <person name="Magnuson J.K."/>
            <person name="Labbe J."/>
            <person name="Jacobson D."/>
            <person name="Doktycz M.J."/>
            <person name="Veneault-Fourrey C."/>
            <person name="Kuo A."/>
            <person name="Mondo S."/>
            <person name="Calhoun S."/>
            <person name="Riley R."/>
            <person name="Ohm R."/>
            <person name="LaButti K."/>
            <person name="Andreopoulos B."/>
            <person name="Pangilinan J."/>
            <person name="Nolan M."/>
            <person name="Tritt A."/>
            <person name="Clum A."/>
            <person name="Lipzen A."/>
            <person name="Daum C."/>
            <person name="Barry K."/>
            <person name="Grigoriev I.V."/>
            <person name="Vilgalys R."/>
        </authorList>
    </citation>
    <scope>NUCLEOTIDE SEQUENCE</scope>
    <source>
        <strain evidence="7">PMI_201</strain>
    </source>
</reference>
<name>A0AAD4KP45_9EURO</name>
<dbReference type="GO" id="GO:0005975">
    <property type="term" value="P:carbohydrate metabolic process"/>
    <property type="evidence" value="ECO:0007669"/>
    <property type="project" value="InterPro"/>
</dbReference>
<dbReference type="PANTHER" id="PTHR22762:SF89">
    <property type="entry name" value="ALPHA-XYLOSIDASE"/>
    <property type="match status" value="1"/>
</dbReference>
<dbReference type="InterPro" id="IPR017853">
    <property type="entry name" value="GH"/>
</dbReference>
<dbReference type="InterPro" id="IPR048395">
    <property type="entry name" value="Glyco_hydro_31_C"/>
</dbReference>
<dbReference type="Pfam" id="PF01055">
    <property type="entry name" value="Glyco_hydro_31_2nd"/>
    <property type="match status" value="1"/>
</dbReference>
<comment type="similarity">
    <text evidence="2 4">Belongs to the glycosyl hydrolase 31 family.</text>
</comment>
<protein>
    <recommendedName>
        <fullName evidence="3">alpha-glucosidase</fullName>
        <ecNumber evidence="3">3.2.1.20</ecNumber>
    </recommendedName>
</protein>
<keyword evidence="4" id="KW-0326">Glycosidase</keyword>
<dbReference type="GeneID" id="70252176"/>
<evidence type="ECO:0000259" key="5">
    <source>
        <dbReference type="Pfam" id="PF01055"/>
    </source>
</evidence>
<dbReference type="Pfam" id="PF21365">
    <property type="entry name" value="Glyco_hydro_31_3rd"/>
    <property type="match status" value="1"/>
</dbReference>
<accession>A0AAD4KP45</accession>
<dbReference type="Gene3D" id="3.20.20.80">
    <property type="entry name" value="Glycosidases"/>
    <property type="match status" value="1"/>
</dbReference>
<dbReference type="CDD" id="cd06595">
    <property type="entry name" value="GH31_u1"/>
    <property type="match status" value="1"/>
</dbReference>
<evidence type="ECO:0000313" key="7">
    <source>
        <dbReference type="EMBL" id="KAH8693603.1"/>
    </source>
</evidence>
<gene>
    <name evidence="7" type="ORF">BGW36DRAFT_453976</name>
</gene>
<evidence type="ECO:0000256" key="3">
    <source>
        <dbReference type="ARBA" id="ARBA00012741"/>
    </source>
</evidence>